<dbReference type="OrthoDB" id="2135402at2"/>
<keyword evidence="4" id="KW-1185">Reference proteome</keyword>
<sequence length="94" mass="10521">MLNPDAKQVLREKSRAARSKIEGHAPDSRFVERYSWLFVVVGLVGNMLFFVGSVGFLFPSFKILATWMFILGSCLMLVSSSAAALDEYTNREAK</sequence>
<evidence type="ECO:0000259" key="2">
    <source>
        <dbReference type="Pfam" id="PF14145"/>
    </source>
</evidence>
<protein>
    <recommendedName>
        <fullName evidence="2">YrhK domain-containing protein</fullName>
    </recommendedName>
</protein>
<dbReference type="AlphaFoldDB" id="A0A5B9QH27"/>
<evidence type="ECO:0000313" key="3">
    <source>
        <dbReference type="EMBL" id="QEG36945.1"/>
    </source>
</evidence>
<reference evidence="3 4" key="1">
    <citation type="submission" date="2019-08" db="EMBL/GenBank/DDBJ databases">
        <title>Deep-cultivation of Planctomycetes and their phenomic and genomic characterization uncovers novel biology.</title>
        <authorList>
            <person name="Wiegand S."/>
            <person name="Jogler M."/>
            <person name="Boedeker C."/>
            <person name="Pinto D."/>
            <person name="Vollmers J."/>
            <person name="Rivas-Marin E."/>
            <person name="Kohn T."/>
            <person name="Peeters S.H."/>
            <person name="Heuer A."/>
            <person name="Rast P."/>
            <person name="Oberbeckmann S."/>
            <person name="Bunk B."/>
            <person name="Jeske O."/>
            <person name="Meyerdierks A."/>
            <person name="Storesund J.E."/>
            <person name="Kallscheuer N."/>
            <person name="Luecker S."/>
            <person name="Lage O.M."/>
            <person name="Pohl T."/>
            <person name="Merkel B.J."/>
            <person name="Hornburger P."/>
            <person name="Mueller R.-W."/>
            <person name="Bruemmer F."/>
            <person name="Labrenz M."/>
            <person name="Spormann A.M."/>
            <person name="Op den Camp H."/>
            <person name="Overmann J."/>
            <person name="Amann R."/>
            <person name="Jetten M.S.M."/>
            <person name="Mascher T."/>
            <person name="Medema M.H."/>
            <person name="Devos D.P."/>
            <person name="Kaster A.-K."/>
            <person name="Ovreas L."/>
            <person name="Rohde M."/>
            <person name="Galperin M.Y."/>
            <person name="Jogler C."/>
        </authorList>
    </citation>
    <scope>NUCLEOTIDE SEQUENCE [LARGE SCALE GENOMIC DNA]</scope>
    <source>
        <strain evidence="3 4">Pr1d</strain>
    </source>
</reference>
<dbReference type="InterPro" id="IPR025424">
    <property type="entry name" value="YrhK_domain"/>
</dbReference>
<evidence type="ECO:0000313" key="4">
    <source>
        <dbReference type="Proteomes" id="UP000323917"/>
    </source>
</evidence>
<feature type="transmembrane region" description="Helical" evidence="1">
    <location>
        <begin position="64"/>
        <end position="85"/>
    </location>
</feature>
<dbReference type="Proteomes" id="UP000323917">
    <property type="component" value="Chromosome"/>
</dbReference>
<keyword evidence="1" id="KW-0812">Transmembrane</keyword>
<proteinExistence type="predicted"/>
<name>A0A5B9QH27_9BACT</name>
<dbReference type="Pfam" id="PF14145">
    <property type="entry name" value="YrhK"/>
    <property type="match status" value="1"/>
</dbReference>
<evidence type="ECO:0000256" key="1">
    <source>
        <dbReference type="SAM" id="Phobius"/>
    </source>
</evidence>
<gene>
    <name evidence="3" type="ORF">Pr1d_42850</name>
</gene>
<feature type="domain" description="YrhK" evidence="2">
    <location>
        <begin position="33"/>
        <end position="82"/>
    </location>
</feature>
<dbReference type="KEGG" id="bgok:Pr1d_42850"/>
<feature type="transmembrane region" description="Helical" evidence="1">
    <location>
        <begin position="36"/>
        <end position="58"/>
    </location>
</feature>
<keyword evidence="1" id="KW-1133">Transmembrane helix</keyword>
<accession>A0A5B9QH27</accession>
<keyword evidence="1" id="KW-0472">Membrane</keyword>
<dbReference type="EMBL" id="CP042913">
    <property type="protein sequence ID" value="QEG36945.1"/>
    <property type="molecule type" value="Genomic_DNA"/>
</dbReference>
<organism evidence="3 4">
    <name type="scientific">Bythopirellula goksoeyrii</name>
    <dbReference type="NCBI Taxonomy" id="1400387"/>
    <lineage>
        <taxon>Bacteria</taxon>
        <taxon>Pseudomonadati</taxon>
        <taxon>Planctomycetota</taxon>
        <taxon>Planctomycetia</taxon>
        <taxon>Pirellulales</taxon>
        <taxon>Lacipirellulaceae</taxon>
        <taxon>Bythopirellula</taxon>
    </lineage>
</organism>